<gene>
    <name evidence="3" type="ORF">N7U62_12415</name>
</gene>
<dbReference type="RefSeq" id="WP_264138298.1">
    <property type="nucleotide sequence ID" value="NZ_JAOYOD010000001.1"/>
</dbReference>
<comment type="caution">
    <text evidence="3">The sequence shown here is derived from an EMBL/GenBank/DDBJ whole genome shotgun (WGS) entry which is preliminary data.</text>
</comment>
<evidence type="ECO:0000313" key="3">
    <source>
        <dbReference type="EMBL" id="MCV9387475.1"/>
    </source>
</evidence>
<dbReference type="Gene3D" id="2.180.10.10">
    <property type="entry name" value="RHS repeat-associated core"/>
    <property type="match status" value="1"/>
</dbReference>
<dbReference type="NCBIfam" id="TIGR03696">
    <property type="entry name" value="Rhs_assc_core"/>
    <property type="match status" value="1"/>
</dbReference>
<dbReference type="PANTHER" id="PTHR32305:SF15">
    <property type="entry name" value="PROTEIN RHSA-RELATED"/>
    <property type="match status" value="1"/>
</dbReference>
<dbReference type="PANTHER" id="PTHR32305">
    <property type="match status" value="1"/>
</dbReference>
<dbReference type="Pfam" id="PF20041">
    <property type="entry name" value="DUF6443"/>
    <property type="match status" value="1"/>
</dbReference>
<sequence>MKKLAMKQPILILVLLMTGLQGWAQDENYVRSTQYRATNAGSAVVTEQYFDGLGRPTQTVAKSQSPENKDIVSVVTYDDFGRQDTVYLPYTRTSAVGSDTNWETNIDDFYSATEDGVANEATNYYSHVTYEPSPLNRVTQQYGPGSAWSSRPVEMSYETVGASEVKLWQLDPSGLPEQNGHFAAGSLYKNITEDENNHEVVEYIDKQGRTILKRVEDEQSNGLTTDDWLDTYYVYDDFGNLRYVLPPYITRKNVPINVADDDNQYHDEDFFIDEPDFGGGEVYVSEAHSITLGPGFSFTATSNKSFLAATGHPAIRYGKFKDLAFEYLYDERQRMIAKKVPGADWVYMVYDQWDRLVLTQDGNQRSANEWTFTKYDQFNRPVMTGITTDTRSRDQIQKDLKSQSASARYVSRGGSIHEYNNVGYPSVSNNDVLTVTYYDSYPSFMNSYTFEELNDGYPDSDDVNPKLKGQVTASKTKVLDGTNTYLKSVIYYDDKYRPIQTFTENHMGGYDQVTNKYLFSGEVEKTKRYHSSSIVSKNIEEIYTYDHVGRLESTLTIIDGKSSTVAMSYNELGELTAKDLAGIQNVDYAYNIRGWLTKINNGTTSGTDKFGMELTYIDTSLPVADRQYNGNISKMKWKSLGGDNTNDQTYTYTYDPVNRLKGATYSSANKGGHYDVSNITYDANGNIHDLTRKMGGHEIDVLDYDYYESTSPNRLSKVSDGAAANHKAKGFKDGTNSGNDYAYDANGNMISDANKGISSITYNYMNLPQSVVTPGGTVTYTYDAAGTKLKKVFGNDTTEYVGGIHYEMSQLPEETEPTLKLSFIQTAEGRYNYTTSQYEYNLTDHLGNVRVTVSKENQSVIITQTDDYYPFGLTFNSFNNDNKYLYNGKELQDETGWLDYGARMMDPTIGRFLQIDPLANVMQESWNPYHYVKNNPIKYIDPTGMIWKDQKEADDLIDKVLNRLGSVIESRAKAQYKLNNDSGLSDKQKSKLQKKIDKLDGRVESLQGTISDVVALGADQDHVYDLVSGDNQGSGKHGVTQGEDGVINIYGSNDGLHVHEIKHVSLSLVSAEGLSFDKNNNLLGTSPETYGADDEVAGYKAQYGYTGSGPGAAETRWGVIENIANLKDDNGNYVYPDIRNKVYLRRQQGIRASEKYQKKIQKGKTVKFKQ</sequence>
<evidence type="ECO:0000259" key="2">
    <source>
        <dbReference type="Pfam" id="PF20041"/>
    </source>
</evidence>
<dbReference type="Proteomes" id="UP001300692">
    <property type="component" value="Unassembled WGS sequence"/>
</dbReference>
<accession>A0ABT3CUV4</accession>
<proteinExistence type="predicted"/>
<dbReference type="InterPro" id="IPR045619">
    <property type="entry name" value="DUF6443"/>
</dbReference>
<organism evidence="3 4">
    <name type="scientific">Reichenbachiella ulvae</name>
    <dbReference type="NCBI Taxonomy" id="2980104"/>
    <lineage>
        <taxon>Bacteria</taxon>
        <taxon>Pseudomonadati</taxon>
        <taxon>Bacteroidota</taxon>
        <taxon>Cytophagia</taxon>
        <taxon>Cytophagales</taxon>
        <taxon>Reichenbachiellaceae</taxon>
        <taxon>Reichenbachiella</taxon>
    </lineage>
</organism>
<keyword evidence="1" id="KW-0732">Signal</keyword>
<dbReference type="InterPro" id="IPR022385">
    <property type="entry name" value="Rhs_assc_core"/>
</dbReference>
<dbReference type="InterPro" id="IPR050708">
    <property type="entry name" value="T6SS_VgrG/RHS"/>
</dbReference>
<feature type="signal peptide" evidence="1">
    <location>
        <begin position="1"/>
        <end position="24"/>
    </location>
</feature>
<feature type="domain" description="DUF6443" evidence="2">
    <location>
        <begin position="33"/>
        <end position="152"/>
    </location>
</feature>
<evidence type="ECO:0000256" key="1">
    <source>
        <dbReference type="SAM" id="SignalP"/>
    </source>
</evidence>
<name>A0ABT3CUV4_9BACT</name>
<feature type="chain" id="PRO_5045642444" evidence="1">
    <location>
        <begin position="25"/>
        <end position="1170"/>
    </location>
</feature>
<protein>
    <submittedName>
        <fullName evidence="3">RHS repeat-associated core domain-containing protein</fullName>
    </submittedName>
</protein>
<dbReference type="EMBL" id="JAOYOD010000001">
    <property type="protein sequence ID" value="MCV9387475.1"/>
    <property type="molecule type" value="Genomic_DNA"/>
</dbReference>
<reference evidence="3 4" key="1">
    <citation type="submission" date="2022-10" db="EMBL/GenBank/DDBJ databases">
        <title>Comparative genomics and taxonomic characterization of three novel marine species of genus Reichenbachiella exhibiting antioxidant and polysaccharide degradation activities.</title>
        <authorList>
            <person name="Muhammad N."/>
            <person name="Lee Y.-J."/>
            <person name="Ko J."/>
            <person name="Kim S.-G."/>
        </authorList>
    </citation>
    <scope>NUCLEOTIDE SEQUENCE [LARGE SCALE GENOMIC DNA]</scope>
    <source>
        <strain evidence="3 4">ABR2-5</strain>
    </source>
</reference>
<evidence type="ECO:0000313" key="4">
    <source>
        <dbReference type="Proteomes" id="UP001300692"/>
    </source>
</evidence>
<keyword evidence="4" id="KW-1185">Reference proteome</keyword>